<accession>A0ABY1C860</accession>
<sequence>MYRGVRAEVDRAEDILHDSGPVGNSGWRSPDCVLGVGRYLLMRS</sequence>
<reference evidence="1 2" key="1">
    <citation type="submission" date="2016-10" db="EMBL/GenBank/DDBJ databases">
        <authorList>
            <person name="Varghese N."/>
            <person name="Submissions S."/>
        </authorList>
    </citation>
    <scope>NUCLEOTIDE SEQUENCE [LARGE SCALE GENOMIC DNA]</scope>
    <source>
        <strain evidence="1 2">DSM 16525</strain>
    </source>
</reference>
<dbReference type="Proteomes" id="UP000183760">
    <property type="component" value="Unassembled WGS sequence"/>
</dbReference>
<protein>
    <submittedName>
        <fullName evidence="1">Uncharacterized protein</fullName>
    </submittedName>
</protein>
<dbReference type="EMBL" id="FOIB01000003">
    <property type="protein sequence ID" value="SET79463.1"/>
    <property type="molecule type" value="Genomic_DNA"/>
</dbReference>
<proteinExistence type="predicted"/>
<gene>
    <name evidence="1" type="ORF">SAMN05443572_103254</name>
</gene>
<evidence type="ECO:0000313" key="1">
    <source>
        <dbReference type="EMBL" id="SET79463.1"/>
    </source>
</evidence>
<organism evidence="1 2">
    <name type="scientific">Myxococcus fulvus</name>
    <dbReference type="NCBI Taxonomy" id="33"/>
    <lineage>
        <taxon>Bacteria</taxon>
        <taxon>Pseudomonadati</taxon>
        <taxon>Myxococcota</taxon>
        <taxon>Myxococcia</taxon>
        <taxon>Myxococcales</taxon>
        <taxon>Cystobacterineae</taxon>
        <taxon>Myxococcaceae</taxon>
        <taxon>Myxococcus</taxon>
    </lineage>
</organism>
<comment type="caution">
    <text evidence="1">The sequence shown here is derived from an EMBL/GenBank/DDBJ whole genome shotgun (WGS) entry which is preliminary data.</text>
</comment>
<evidence type="ECO:0000313" key="2">
    <source>
        <dbReference type="Proteomes" id="UP000183760"/>
    </source>
</evidence>
<name>A0ABY1C860_MYXFU</name>
<keyword evidence="2" id="KW-1185">Reference proteome</keyword>